<dbReference type="InterPro" id="IPR045210">
    <property type="entry name" value="RING-Ubox_PUB"/>
</dbReference>
<feature type="domain" description="U-box" evidence="8">
    <location>
        <begin position="276"/>
        <end position="350"/>
    </location>
</feature>
<keyword evidence="5" id="KW-0677">Repeat</keyword>
<dbReference type="SUPFAM" id="SSF57850">
    <property type="entry name" value="RING/U-box"/>
    <property type="match status" value="1"/>
</dbReference>
<comment type="catalytic activity">
    <reaction evidence="1">
        <text>S-ubiquitinyl-[E2 ubiquitin-conjugating enzyme]-L-cysteine + [acceptor protein]-L-lysine = [E2 ubiquitin-conjugating enzyme]-L-cysteine + N(6)-ubiquitinyl-[acceptor protein]-L-lysine.</text>
        <dbReference type="EC" id="2.3.2.27"/>
    </reaction>
</comment>
<dbReference type="InterPro" id="IPR016024">
    <property type="entry name" value="ARM-type_fold"/>
</dbReference>
<dbReference type="SUPFAM" id="SSF48371">
    <property type="entry name" value="ARM repeat"/>
    <property type="match status" value="1"/>
</dbReference>
<keyword evidence="6" id="KW-0833">Ubl conjugation pathway</keyword>
<sequence>MIQKSDDRNRRILRFPAVHPCEGVSPATLLCDLIDISRTICDYQSKIFITQRRNAREAIRQIGLLHIFFEEIRDRHDSSLPDFVRLCFSELHLTLQKLRFLLEDCTREGARLWILMRSERVSSEFRVLIKTIATALDVLPLRSIHVSTEVRELVELVAKQAFKAKFKVDPDDERAMNDVLTFLNEFESKVAPRGIDLRRVIDYLEIRSWSQCDKEIKFLDEEIDWESSNGDEKEVVLLSSVMAFMCYCRVVMFDVVDRKSNDRSDVRCNGEMLSCLNPDDFKCPISLELMTDPVTISTGHTYDRSSIQKWFKAGSITCPKTGGQLTSTELVPNSALRKLIRQFCSNKGTPMAEPGSKNRDITRTICAGSNVAAEAMNLLANYLAGRLVVGTGEEKNKAAYEIRLLAKSSIFNRSCFCKANAIAPLLMMLPSTDPSIQENSIAALLNLSKYSKCKTEIVEHGGLILILDVLSRGLKMDCRQIAAATLFYLSSVEEYRKLIGEIPHAIPSLVKLIREGNPRGKKNAVVAIFGLLVYPGNHDRMIAAGAIPSLVDLLTSSVREDLVTDSLAVLARLAEKLDATIAIMGTSALPQLIRILNSTTSRVEKEYCVSLLLSLCTNGGAEVIPMLQNSPSLMASLYSLLTEGNSRASKKASSLISILHGFHSPNSTGLLAPEVPQERFVHVPQIVVDSFC</sequence>
<dbReference type="GO" id="GO:0010029">
    <property type="term" value="P:regulation of seed germination"/>
    <property type="evidence" value="ECO:0007669"/>
    <property type="project" value="UniProtKB-ARBA"/>
</dbReference>
<protein>
    <recommendedName>
        <fullName evidence="3">RING-type E3 ubiquitin transferase</fullName>
        <ecNumber evidence="3">2.3.2.27</ecNumber>
    </recommendedName>
</protein>
<dbReference type="SMART" id="SM00185">
    <property type="entry name" value="ARM"/>
    <property type="match status" value="4"/>
</dbReference>
<dbReference type="Gene3D" id="3.30.40.10">
    <property type="entry name" value="Zinc/RING finger domain, C3HC4 (zinc finger)"/>
    <property type="match status" value="1"/>
</dbReference>
<dbReference type="PROSITE" id="PS51698">
    <property type="entry name" value="U_BOX"/>
    <property type="match status" value="1"/>
</dbReference>
<evidence type="ECO:0000256" key="3">
    <source>
        <dbReference type="ARBA" id="ARBA00012483"/>
    </source>
</evidence>
<dbReference type="InterPro" id="IPR058678">
    <property type="entry name" value="ARM_PUB"/>
</dbReference>
<dbReference type="PROSITE" id="PS50176">
    <property type="entry name" value="ARM_REPEAT"/>
    <property type="match status" value="2"/>
</dbReference>
<dbReference type="InterPro" id="IPR013083">
    <property type="entry name" value="Znf_RING/FYVE/PHD"/>
</dbReference>
<feature type="repeat" description="ARM" evidence="7">
    <location>
        <begin position="420"/>
        <end position="462"/>
    </location>
</feature>
<organism evidence="9 10">
    <name type="scientific">Protea cynaroides</name>
    <dbReference type="NCBI Taxonomy" id="273540"/>
    <lineage>
        <taxon>Eukaryota</taxon>
        <taxon>Viridiplantae</taxon>
        <taxon>Streptophyta</taxon>
        <taxon>Embryophyta</taxon>
        <taxon>Tracheophyta</taxon>
        <taxon>Spermatophyta</taxon>
        <taxon>Magnoliopsida</taxon>
        <taxon>Proteales</taxon>
        <taxon>Proteaceae</taxon>
        <taxon>Protea</taxon>
    </lineage>
</organism>
<reference evidence="9" key="1">
    <citation type="journal article" date="2023" name="Plant J.">
        <title>The genome of the king protea, Protea cynaroides.</title>
        <authorList>
            <person name="Chang J."/>
            <person name="Duong T.A."/>
            <person name="Schoeman C."/>
            <person name="Ma X."/>
            <person name="Roodt D."/>
            <person name="Barker N."/>
            <person name="Li Z."/>
            <person name="Van de Peer Y."/>
            <person name="Mizrachi E."/>
        </authorList>
    </citation>
    <scope>NUCLEOTIDE SEQUENCE</scope>
    <source>
        <tissue evidence="9">Young leaves</tissue>
    </source>
</reference>
<dbReference type="PANTHER" id="PTHR23315">
    <property type="entry name" value="U BOX DOMAIN-CONTAINING"/>
    <property type="match status" value="1"/>
</dbReference>
<evidence type="ECO:0000256" key="7">
    <source>
        <dbReference type="PROSITE-ProRule" id="PRU00259"/>
    </source>
</evidence>
<dbReference type="Pfam" id="PF25368">
    <property type="entry name" value="PUB10_N"/>
    <property type="match status" value="1"/>
</dbReference>
<dbReference type="InterPro" id="IPR003613">
    <property type="entry name" value="Ubox_domain"/>
</dbReference>
<gene>
    <name evidence="9" type="ORF">NE237_020819</name>
</gene>
<keyword evidence="4" id="KW-0808">Transferase</keyword>
<dbReference type="PANTHER" id="PTHR23315:SF307">
    <property type="entry name" value="U-BOX DOMAIN-CONTAINING PROTEIN 19"/>
    <property type="match status" value="1"/>
</dbReference>
<dbReference type="AlphaFoldDB" id="A0A9Q0HBY6"/>
<dbReference type="InterPro" id="IPR011989">
    <property type="entry name" value="ARM-like"/>
</dbReference>
<dbReference type="Pfam" id="PF25598">
    <property type="entry name" value="ARM_PUB"/>
    <property type="match status" value="1"/>
</dbReference>
<evidence type="ECO:0000256" key="5">
    <source>
        <dbReference type="ARBA" id="ARBA00022737"/>
    </source>
</evidence>
<evidence type="ECO:0000313" key="10">
    <source>
        <dbReference type="Proteomes" id="UP001141806"/>
    </source>
</evidence>
<name>A0A9Q0HBY6_9MAGN</name>
<dbReference type="Gene3D" id="1.25.10.10">
    <property type="entry name" value="Leucine-rich Repeat Variant"/>
    <property type="match status" value="2"/>
</dbReference>
<dbReference type="FunFam" id="1.25.10.10:FF:000485">
    <property type="entry name" value="RING-type E3 ubiquitin transferase"/>
    <property type="match status" value="1"/>
</dbReference>
<dbReference type="Proteomes" id="UP001141806">
    <property type="component" value="Unassembled WGS sequence"/>
</dbReference>
<comment type="pathway">
    <text evidence="2">Protein modification; protein ubiquitination.</text>
</comment>
<evidence type="ECO:0000256" key="6">
    <source>
        <dbReference type="ARBA" id="ARBA00022786"/>
    </source>
</evidence>
<dbReference type="Pfam" id="PF04564">
    <property type="entry name" value="U-box"/>
    <property type="match status" value="1"/>
</dbReference>
<keyword evidence="10" id="KW-1185">Reference proteome</keyword>
<dbReference type="FunFam" id="3.30.40.10:FF:000442">
    <property type="entry name" value="RING-type E3 ubiquitin transferase"/>
    <property type="match status" value="1"/>
</dbReference>
<dbReference type="CDD" id="cd16664">
    <property type="entry name" value="RING-Ubox_PUB"/>
    <property type="match status" value="1"/>
</dbReference>
<dbReference type="EMBL" id="JAMYWD010000009">
    <property type="protein sequence ID" value="KAJ4960909.1"/>
    <property type="molecule type" value="Genomic_DNA"/>
</dbReference>
<evidence type="ECO:0000256" key="1">
    <source>
        <dbReference type="ARBA" id="ARBA00000900"/>
    </source>
</evidence>
<evidence type="ECO:0000256" key="4">
    <source>
        <dbReference type="ARBA" id="ARBA00022679"/>
    </source>
</evidence>
<evidence type="ECO:0000256" key="2">
    <source>
        <dbReference type="ARBA" id="ARBA00004906"/>
    </source>
</evidence>
<dbReference type="InterPro" id="IPR057623">
    <property type="entry name" value="PUB12-19-like_N"/>
</dbReference>
<dbReference type="SMART" id="SM00504">
    <property type="entry name" value="Ubox"/>
    <property type="match status" value="1"/>
</dbReference>
<dbReference type="InterPro" id="IPR000225">
    <property type="entry name" value="Armadillo"/>
</dbReference>
<dbReference type="OrthoDB" id="10064100at2759"/>
<feature type="repeat" description="ARM" evidence="7">
    <location>
        <begin position="545"/>
        <end position="588"/>
    </location>
</feature>
<evidence type="ECO:0000313" key="9">
    <source>
        <dbReference type="EMBL" id="KAJ4960909.1"/>
    </source>
</evidence>
<proteinExistence type="predicted"/>
<evidence type="ECO:0000259" key="8">
    <source>
        <dbReference type="PROSITE" id="PS51698"/>
    </source>
</evidence>
<dbReference type="EC" id="2.3.2.27" evidence="3"/>
<dbReference type="GO" id="GO:0016567">
    <property type="term" value="P:protein ubiquitination"/>
    <property type="evidence" value="ECO:0007669"/>
    <property type="project" value="InterPro"/>
</dbReference>
<accession>A0A9Q0HBY6</accession>
<dbReference type="GO" id="GO:0061630">
    <property type="term" value="F:ubiquitin protein ligase activity"/>
    <property type="evidence" value="ECO:0007669"/>
    <property type="project" value="UniProtKB-EC"/>
</dbReference>
<comment type="caution">
    <text evidence="9">The sequence shown here is derived from an EMBL/GenBank/DDBJ whole genome shotgun (WGS) entry which is preliminary data.</text>
</comment>